<dbReference type="SUPFAM" id="SSF47473">
    <property type="entry name" value="EF-hand"/>
    <property type="match status" value="1"/>
</dbReference>
<feature type="compositionally biased region" description="Polar residues" evidence="5">
    <location>
        <begin position="1"/>
        <end position="59"/>
    </location>
</feature>
<keyword evidence="3" id="KW-0677">Repeat</keyword>
<keyword evidence="4" id="KW-0106">Calcium</keyword>
<evidence type="ECO:0000256" key="2">
    <source>
        <dbReference type="ARBA" id="ARBA00022723"/>
    </source>
</evidence>
<sequence length="225" mass="25185">MYGSNTQSAGGPSSFRPNALSSRRPNKPANTTTPFPSTTAQPSNLFNPRNASTNPTTAPQKRPPPPQPRDDDLDQLTEEQREDILESFNLFDLDKDSHLDYHELKVAMKALGFQPNKPELANILQEYGTPVQGGQKLVISQEGFLRAMAPRVYRRDPQEEMEKAFRLFTGNRDGGGITVNDLRRVAQELGEGLEEEELRAMIEEFDVDGDGEIGREEFYGICRGE</sequence>
<feature type="domain" description="EF-hand" evidence="6">
    <location>
        <begin position="156"/>
        <end position="192"/>
    </location>
</feature>
<evidence type="ECO:0000259" key="6">
    <source>
        <dbReference type="PROSITE" id="PS50222"/>
    </source>
</evidence>
<dbReference type="InterPro" id="IPR050230">
    <property type="entry name" value="CALM/Myosin/TropC-like"/>
</dbReference>
<dbReference type="SMART" id="SM00054">
    <property type="entry name" value="EFh"/>
    <property type="match status" value="3"/>
</dbReference>
<keyword evidence="8" id="KW-1185">Reference proteome</keyword>
<reference evidence="7 8" key="1">
    <citation type="journal article" date="2018" name="Nat. Ecol. Evol.">
        <title>Pezizomycetes genomes reveal the molecular basis of ectomycorrhizal truffle lifestyle.</title>
        <authorList>
            <person name="Murat C."/>
            <person name="Payen T."/>
            <person name="Noel B."/>
            <person name="Kuo A."/>
            <person name="Morin E."/>
            <person name="Chen J."/>
            <person name="Kohler A."/>
            <person name="Krizsan K."/>
            <person name="Balestrini R."/>
            <person name="Da Silva C."/>
            <person name="Montanini B."/>
            <person name="Hainaut M."/>
            <person name="Levati E."/>
            <person name="Barry K.W."/>
            <person name="Belfiori B."/>
            <person name="Cichocki N."/>
            <person name="Clum A."/>
            <person name="Dockter R.B."/>
            <person name="Fauchery L."/>
            <person name="Guy J."/>
            <person name="Iotti M."/>
            <person name="Le Tacon F."/>
            <person name="Lindquist E.A."/>
            <person name="Lipzen A."/>
            <person name="Malagnac F."/>
            <person name="Mello A."/>
            <person name="Molinier V."/>
            <person name="Miyauchi S."/>
            <person name="Poulain J."/>
            <person name="Riccioni C."/>
            <person name="Rubini A."/>
            <person name="Sitrit Y."/>
            <person name="Splivallo R."/>
            <person name="Traeger S."/>
            <person name="Wang M."/>
            <person name="Zifcakova L."/>
            <person name="Wipf D."/>
            <person name="Zambonelli A."/>
            <person name="Paolocci F."/>
            <person name="Nowrousian M."/>
            <person name="Ottonello S."/>
            <person name="Baldrian P."/>
            <person name="Spatafora J.W."/>
            <person name="Henrissat B."/>
            <person name="Nagy L.G."/>
            <person name="Aury J.M."/>
            <person name="Wincker P."/>
            <person name="Grigoriev I.V."/>
            <person name="Bonfante P."/>
            <person name="Martin F.M."/>
        </authorList>
    </citation>
    <scope>NUCLEOTIDE SEQUENCE [LARGE SCALE GENOMIC DNA]</scope>
    <source>
        <strain evidence="7 8">RN42</strain>
    </source>
</reference>
<dbReference type="PANTHER" id="PTHR23048">
    <property type="entry name" value="MYOSIN LIGHT CHAIN 1, 3"/>
    <property type="match status" value="1"/>
</dbReference>
<dbReference type="CDD" id="cd00051">
    <property type="entry name" value="EFh"/>
    <property type="match status" value="2"/>
</dbReference>
<dbReference type="AlphaFoldDB" id="A0A3N4HUN8"/>
<dbReference type="InterPro" id="IPR011992">
    <property type="entry name" value="EF-hand-dom_pair"/>
</dbReference>
<evidence type="ECO:0000256" key="3">
    <source>
        <dbReference type="ARBA" id="ARBA00022737"/>
    </source>
</evidence>
<dbReference type="PANTHER" id="PTHR23048:SF48">
    <property type="entry name" value="CENTRIN 3"/>
    <property type="match status" value="1"/>
</dbReference>
<dbReference type="PROSITE" id="PS50222">
    <property type="entry name" value="EF_HAND_2"/>
    <property type="match status" value="3"/>
</dbReference>
<dbReference type="PROSITE" id="PS00018">
    <property type="entry name" value="EF_HAND_1"/>
    <property type="match status" value="1"/>
</dbReference>
<dbReference type="OrthoDB" id="343296at2759"/>
<dbReference type="EMBL" id="ML119758">
    <property type="protein sequence ID" value="RPA75701.1"/>
    <property type="molecule type" value="Genomic_DNA"/>
</dbReference>
<protein>
    <recommendedName>
        <fullName evidence="1">Calmodulin</fullName>
    </recommendedName>
</protein>
<evidence type="ECO:0000313" key="7">
    <source>
        <dbReference type="EMBL" id="RPA75701.1"/>
    </source>
</evidence>
<dbReference type="InterPro" id="IPR002048">
    <property type="entry name" value="EF_hand_dom"/>
</dbReference>
<dbReference type="STRING" id="1160509.A0A3N4HUN8"/>
<name>A0A3N4HUN8_ASCIM</name>
<feature type="domain" description="EF-hand" evidence="6">
    <location>
        <begin position="193"/>
        <end position="225"/>
    </location>
</feature>
<dbReference type="Gene3D" id="1.10.238.10">
    <property type="entry name" value="EF-hand"/>
    <property type="match status" value="1"/>
</dbReference>
<dbReference type="Proteomes" id="UP000275078">
    <property type="component" value="Unassembled WGS sequence"/>
</dbReference>
<organism evidence="7 8">
    <name type="scientific">Ascobolus immersus RN42</name>
    <dbReference type="NCBI Taxonomy" id="1160509"/>
    <lineage>
        <taxon>Eukaryota</taxon>
        <taxon>Fungi</taxon>
        <taxon>Dikarya</taxon>
        <taxon>Ascomycota</taxon>
        <taxon>Pezizomycotina</taxon>
        <taxon>Pezizomycetes</taxon>
        <taxon>Pezizales</taxon>
        <taxon>Ascobolaceae</taxon>
        <taxon>Ascobolus</taxon>
    </lineage>
</organism>
<evidence type="ECO:0000313" key="8">
    <source>
        <dbReference type="Proteomes" id="UP000275078"/>
    </source>
</evidence>
<accession>A0A3N4HUN8</accession>
<dbReference type="Pfam" id="PF13499">
    <property type="entry name" value="EF-hand_7"/>
    <property type="match status" value="1"/>
</dbReference>
<gene>
    <name evidence="7" type="ORF">BJ508DRAFT_417970</name>
</gene>
<evidence type="ECO:0000256" key="4">
    <source>
        <dbReference type="ARBA" id="ARBA00022837"/>
    </source>
</evidence>
<feature type="domain" description="EF-hand" evidence="6">
    <location>
        <begin position="79"/>
        <end position="114"/>
    </location>
</feature>
<keyword evidence="2" id="KW-0479">Metal-binding</keyword>
<feature type="region of interest" description="Disordered" evidence="5">
    <location>
        <begin position="1"/>
        <end position="73"/>
    </location>
</feature>
<evidence type="ECO:0000256" key="5">
    <source>
        <dbReference type="SAM" id="MobiDB-lite"/>
    </source>
</evidence>
<dbReference type="FunFam" id="1.10.238.10:FF:000001">
    <property type="entry name" value="Calmodulin 1"/>
    <property type="match status" value="1"/>
</dbReference>
<dbReference type="GO" id="GO:0016460">
    <property type="term" value="C:myosin II complex"/>
    <property type="evidence" value="ECO:0007669"/>
    <property type="project" value="TreeGrafter"/>
</dbReference>
<evidence type="ECO:0000256" key="1">
    <source>
        <dbReference type="ARBA" id="ARBA00020786"/>
    </source>
</evidence>
<proteinExistence type="predicted"/>
<dbReference type="GO" id="GO:0005509">
    <property type="term" value="F:calcium ion binding"/>
    <property type="evidence" value="ECO:0007669"/>
    <property type="project" value="InterPro"/>
</dbReference>
<dbReference type="InterPro" id="IPR018247">
    <property type="entry name" value="EF_Hand_1_Ca_BS"/>
</dbReference>